<reference evidence="9 10" key="2">
    <citation type="journal article" date="2014" name="J. Gen. Appl. Microbiol.">
        <title>The early diverging ascomycetous budding yeast Saitoella complicata has three histone deacetylases belonging to the Clr6, Hos2, and Rpd3 lineages.</title>
        <authorList>
            <person name="Nishida H."/>
            <person name="Matsumoto T."/>
            <person name="Kondo S."/>
            <person name="Hamamoto M."/>
            <person name="Yoshikawa H."/>
        </authorList>
    </citation>
    <scope>NUCLEOTIDE SEQUENCE [LARGE SCALE GENOMIC DNA]</scope>
    <source>
        <strain evidence="9 10">NRRL Y-17804</strain>
    </source>
</reference>
<dbReference type="CDD" id="cd20267">
    <property type="entry name" value="Complex1_LYR_LYRM7"/>
    <property type="match status" value="1"/>
</dbReference>
<comment type="caution">
    <text evidence="9">The sequence shown here is derived from an EMBL/GenBank/DDBJ whole genome shotgun (WGS) entry which is preliminary data.</text>
</comment>
<evidence type="ECO:0000256" key="6">
    <source>
        <dbReference type="ARBA" id="ARBA00023128"/>
    </source>
</evidence>
<evidence type="ECO:0000256" key="8">
    <source>
        <dbReference type="ARBA" id="ARBA00025268"/>
    </source>
</evidence>
<dbReference type="PANTHER" id="PTHR46749:SF1">
    <property type="entry name" value="COMPLEX III ASSEMBLY FACTOR LYRM7"/>
    <property type="match status" value="1"/>
</dbReference>
<comment type="similarity">
    <text evidence="2">Belongs to the complex I LYR family. MZM1 subfamily.</text>
</comment>
<dbReference type="PANTHER" id="PTHR46749">
    <property type="entry name" value="COMPLEX III ASSEMBLY FACTOR LYRM7"/>
    <property type="match status" value="1"/>
</dbReference>
<evidence type="ECO:0000256" key="1">
    <source>
        <dbReference type="ARBA" id="ARBA00004305"/>
    </source>
</evidence>
<dbReference type="AlphaFoldDB" id="A0A0E9NID6"/>
<accession>A0A0E9NID6</accession>
<keyword evidence="10" id="KW-1185">Reference proteome</keyword>
<evidence type="ECO:0000256" key="3">
    <source>
        <dbReference type="ARBA" id="ARBA00011589"/>
    </source>
</evidence>
<evidence type="ECO:0000256" key="7">
    <source>
        <dbReference type="ARBA" id="ARBA00023186"/>
    </source>
</evidence>
<protein>
    <recommendedName>
        <fullName evidence="4">Mitochondrial zinc maintenance protein 1, mitochondrial</fullName>
    </recommendedName>
</protein>
<dbReference type="GO" id="GO:0005759">
    <property type="term" value="C:mitochondrial matrix"/>
    <property type="evidence" value="ECO:0007669"/>
    <property type="project" value="UniProtKB-SubCell"/>
</dbReference>
<comment type="function">
    <text evidence="8">Assembly factor required for Rieske Fe-S protein RIP1 incorporation into the cytochrome b-c1 (CIII) complex. Functions as a chaperone, binding to this subunit within the mitochondrial matrix and stabilizing it prior to its translocation and insertion into the late CIII dimeric intermediate within the mitochondrial inner membrane. Modulates the mitochondrial matrix zinc pool.</text>
</comment>
<proteinExistence type="inferred from homology"/>
<reference evidence="9 10" key="3">
    <citation type="journal article" date="2015" name="Genome Announc.">
        <title>Draft Genome Sequence of the Archiascomycetous Yeast Saitoella complicata.</title>
        <authorList>
            <person name="Yamauchi K."/>
            <person name="Kondo S."/>
            <person name="Hamamoto M."/>
            <person name="Takahashi Y."/>
            <person name="Ogura Y."/>
            <person name="Hayashi T."/>
            <person name="Nishida H."/>
        </authorList>
    </citation>
    <scope>NUCLEOTIDE SEQUENCE [LARGE SCALE GENOMIC DNA]</scope>
    <source>
        <strain evidence="9 10">NRRL Y-17804</strain>
    </source>
</reference>
<reference evidence="9 10" key="1">
    <citation type="journal article" date="2011" name="J. Gen. Appl. Microbiol.">
        <title>Draft genome sequencing of the enigmatic yeast Saitoella complicata.</title>
        <authorList>
            <person name="Nishida H."/>
            <person name="Hamamoto M."/>
            <person name="Sugiyama J."/>
        </authorList>
    </citation>
    <scope>NUCLEOTIDE SEQUENCE [LARGE SCALE GENOMIC DNA]</scope>
    <source>
        <strain evidence="9 10">NRRL Y-17804</strain>
    </source>
</reference>
<organism evidence="9 10">
    <name type="scientific">Saitoella complicata (strain BCRC 22490 / CBS 7301 / JCM 7358 / NBRC 10748 / NRRL Y-17804)</name>
    <dbReference type="NCBI Taxonomy" id="698492"/>
    <lineage>
        <taxon>Eukaryota</taxon>
        <taxon>Fungi</taxon>
        <taxon>Dikarya</taxon>
        <taxon>Ascomycota</taxon>
        <taxon>Taphrinomycotina</taxon>
        <taxon>Taphrinomycotina incertae sedis</taxon>
        <taxon>Saitoella</taxon>
    </lineage>
</organism>
<comment type="subcellular location">
    <subcellularLocation>
        <location evidence="1">Mitochondrion matrix</location>
    </subcellularLocation>
</comment>
<sequence>MSLSQSVGVAAYRNLLRAVRVAFHGDHRVMTAAHEQARSQFEAGRSLEAGSKEWEEKLKHASDVAVVLRQGVIQGEKVPEDEKYQLRIHKDIRLGDNESIKQSRMPGKKANSFKALKKGGCGSATEPHYRRQGCTIQYGNNPGQQLATSEFTMTEEGAKGIRSNGNTDSIMNECRRCTTVLTIHYRNNTIMGKANMTKTQKTPTAIFMSPSQPPPILIH</sequence>
<evidence type="ECO:0000256" key="2">
    <source>
        <dbReference type="ARBA" id="ARBA00009949"/>
    </source>
</evidence>
<evidence type="ECO:0000313" key="9">
    <source>
        <dbReference type="EMBL" id="GAO49609.1"/>
    </source>
</evidence>
<dbReference type="STRING" id="698492.A0A0E9NID6"/>
<dbReference type="GO" id="GO:0034551">
    <property type="term" value="P:mitochondrial respiratory chain complex III assembly"/>
    <property type="evidence" value="ECO:0007669"/>
    <property type="project" value="InterPro"/>
</dbReference>
<evidence type="ECO:0000256" key="5">
    <source>
        <dbReference type="ARBA" id="ARBA00022946"/>
    </source>
</evidence>
<gene>
    <name evidence="9" type="ORF">G7K_3758-t1</name>
</gene>
<comment type="subunit">
    <text evidence="3">Interacts with RIP1.</text>
</comment>
<keyword evidence="7" id="KW-0143">Chaperone</keyword>
<dbReference type="Proteomes" id="UP000033140">
    <property type="component" value="Unassembled WGS sequence"/>
</dbReference>
<dbReference type="InterPro" id="IPR050435">
    <property type="entry name" value="MZM1/LYRM7"/>
</dbReference>
<keyword evidence="5" id="KW-0809">Transit peptide</keyword>
<name>A0A0E9NID6_SAICN</name>
<keyword evidence="6" id="KW-0496">Mitochondrion</keyword>
<dbReference type="GO" id="GO:0044183">
    <property type="term" value="F:protein folding chaperone"/>
    <property type="evidence" value="ECO:0007669"/>
    <property type="project" value="TreeGrafter"/>
</dbReference>
<evidence type="ECO:0000256" key="4">
    <source>
        <dbReference type="ARBA" id="ARBA00015108"/>
    </source>
</evidence>
<dbReference type="InterPro" id="IPR045298">
    <property type="entry name" value="Complex1_LYR_LYRM7"/>
</dbReference>
<dbReference type="EMBL" id="BACD03000024">
    <property type="protein sequence ID" value="GAO49609.1"/>
    <property type="molecule type" value="Genomic_DNA"/>
</dbReference>
<evidence type="ECO:0000313" key="10">
    <source>
        <dbReference type="Proteomes" id="UP000033140"/>
    </source>
</evidence>